<reference evidence="1" key="1">
    <citation type="submission" date="2023-08" db="EMBL/GenBank/DDBJ databases">
        <authorList>
            <person name="Chen Y."/>
            <person name="Shah S."/>
            <person name="Dougan E. K."/>
            <person name="Thang M."/>
            <person name="Chan C."/>
        </authorList>
    </citation>
    <scope>NUCLEOTIDE SEQUENCE</scope>
</reference>
<proteinExistence type="predicted"/>
<dbReference type="Proteomes" id="UP001178507">
    <property type="component" value="Unassembled WGS sequence"/>
</dbReference>
<accession>A0AA36N3R1</accession>
<keyword evidence="2" id="KW-1185">Reference proteome</keyword>
<gene>
    <name evidence="1" type="ORF">EVOR1521_LOCUS18206</name>
</gene>
<dbReference type="Gene3D" id="1.25.40.10">
    <property type="entry name" value="Tetratricopeptide repeat domain"/>
    <property type="match status" value="1"/>
</dbReference>
<organism evidence="1 2">
    <name type="scientific">Effrenium voratum</name>
    <dbReference type="NCBI Taxonomy" id="2562239"/>
    <lineage>
        <taxon>Eukaryota</taxon>
        <taxon>Sar</taxon>
        <taxon>Alveolata</taxon>
        <taxon>Dinophyceae</taxon>
        <taxon>Suessiales</taxon>
        <taxon>Symbiodiniaceae</taxon>
        <taxon>Effrenium</taxon>
    </lineage>
</organism>
<evidence type="ECO:0000313" key="1">
    <source>
        <dbReference type="EMBL" id="CAJ1393307.1"/>
    </source>
</evidence>
<comment type="caution">
    <text evidence="1">The sequence shown here is derived from an EMBL/GenBank/DDBJ whole genome shotgun (WGS) entry which is preliminary data.</text>
</comment>
<dbReference type="InterPro" id="IPR011990">
    <property type="entry name" value="TPR-like_helical_dom_sf"/>
</dbReference>
<dbReference type="EMBL" id="CAUJNA010002535">
    <property type="protein sequence ID" value="CAJ1393307.1"/>
    <property type="molecule type" value="Genomic_DNA"/>
</dbReference>
<name>A0AA36N3R1_9DINO</name>
<dbReference type="AlphaFoldDB" id="A0AA36N3R1"/>
<protein>
    <submittedName>
        <fullName evidence="1">Uncharacterized protein</fullName>
    </submittedName>
</protein>
<evidence type="ECO:0000313" key="2">
    <source>
        <dbReference type="Proteomes" id="UP001178507"/>
    </source>
</evidence>
<sequence>MPAMQACENAMRPSRPAERATAGAGRRICWQSCVSSAAEWELSMEVLGFFQRRRTIDLVTHNAAVAACEGRFGWRTSLALFAKPEPEPDIRTVNTGLSALSWSSAWQQGLALLEAAARRRILATEVTWKSLATAARRSAQWQLCCWLLSEDSDVLTLQAALSACELSGSAASASLVLLEDP</sequence>